<feature type="transmembrane region" description="Helical" evidence="7">
    <location>
        <begin position="113"/>
        <end position="134"/>
    </location>
</feature>
<name>A0ABT8J592_9BACL</name>
<evidence type="ECO:0000259" key="8">
    <source>
        <dbReference type="PROSITE" id="PS50928"/>
    </source>
</evidence>
<dbReference type="Gene3D" id="1.10.3720.10">
    <property type="entry name" value="MetI-like"/>
    <property type="match status" value="1"/>
</dbReference>
<feature type="domain" description="ABC transmembrane type-1" evidence="8">
    <location>
        <begin position="78"/>
        <end position="267"/>
    </location>
</feature>
<protein>
    <submittedName>
        <fullName evidence="9">Carbohydrate ABC transporter permease</fullName>
    </submittedName>
</protein>
<keyword evidence="2 7" id="KW-0813">Transport</keyword>
<keyword evidence="4 7" id="KW-0812">Transmembrane</keyword>
<sequence length="281" mass="31473">MRSTLSSKKMKKGLRYLITYVLLILLALFMMGPFLWLLSVSLMPGRNVFANPPAILPTFIAFDNYVQVWAFMDFPRYIINTVVITLLGVVFNIFLSCLTAYPLATFRFKGRTLVFTLLISTMIIPSATAMIVHYLTIQAFHLGNTFLGVVLPAAVSVFNIFLMRQTFLGIPTDIRDSGKMDGASEFRIFVQLVMPLVKPGVAVIGLLEVMAFWNNFLWPIVVLDDPQKYPLAAALTYLNGQFSYNFGWIAAGTMISVLPIIVVFLFTQKYYMEGIAGAIKG</sequence>
<dbReference type="PANTHER" id="PTHR43744">
    <property type="entry name" value="ABC TRANSPORTER PERMEASE PROTEIN MG189-RELATED-RELATED"/>
    <property type="match status" value="1"/>
</dbReference>
<feature type="transmembrane region" description="Helical" evidence="7">
    <location>
        <begin position="246"/>
        <end position="266"/>
    </location>
</feature>
<comment type="subcellular location">
    <subcellularLocation>
        <location evidence="1 7">Cell membrane</location>
        <topology evidence="1 7">Multi-pass membrane protein</topology>
    </subcellularLocation>
</comment>
<dbReference type="CDD" id="cd06261">
    <property type="entry name" value="TM_PBP2"/>
    <property type="match status" value="1"/>
</dbReference>
<accession>A0ABT8J592</accession>
<keyword evidence="5 7" id="KW-1133">Transmembrane helix</keyword>
<proteinExistence type="inferred from homology"/>
<evidence type="ECO:0000313" key="10">
    <source>
        <dbReference type="Proteomes" id="UP001174205"/>
    </source>
</evidence>
<evidence type="ECO:0000256" key="7">
    <source>
        <dbReference type="RuleBase" id="RU363032"/>
    </source>
</evidence>
<dbReference type="PANTHER" id="PTHR43744:SF3">
    <property type="entry name" value="LACTOSE TRANSPORT SYSTEM PERMEASE PROTEIN LACG"/>
    <property type="match status" value="1"/>
</dbReference>
<dbReference type="SUPFAM" id="SSF161098">
    <property type="entry name" value="MetI-like"/>
    <property type="match status" value="1"/>
</dbReference>
<evidence type="ECO:0000313" key="9">
    <source>
        <dbReference type="EMBL" id="MDN4599791.1"/>
    </source>
</evidence>
<evidence type="ECO:0000256" key="5">
    <source>
        <dbReference type="ARBA" id="ARBA00022989"/>
    </source>
</evidence>
<comment type="similarity">
    <text evidence="7">Belongs to the binding-protein-dependent transport system permease family.</text>
</comment>
<dbReference type="EMBL" id="JAROCD010000001">
    <property type="protein sequence ID" value="MDN4599791.1"/>
    <property type="molecule type" value="Genomic_DNA"/>
</dbReference>
<feature type="transmembrane region" description="Helical" evidence="7">
    <location>
        <begin position="146"/>
        <end position="167"/>
    </location>
</feature>
<dbReference type="Pfam" id="PF00528">
    <property type="entry name" value="BPD_transp_1"/>
    <property type="match status" value="1"/>
</dbReference>
<keyword evidence="3" id="KW-1003">Cell membrane</keyword>
<evidence type="ECO:0000256" key="3">
    <source>
        <dbReference type="ARBA" id="ARBA00022475"/>
    </source>
</evidence>
<evidence type="ECO:0000256" key="6">
    <source>
        <dbReference type="ARBA" id="ARBA00023136"/>
    </source>
</evidence>
<keyword evidence="6 7" id="KW-0472">Membrane</keyword>
<dbReference type="InterPro" id="IPR035906">
    <property type="entry name" value="MetI-like_sf"/>
</dbReference>
<dbReference type="Proteomes" id="UP001174205">
    <property type="component" value="Unassembled WGS sequence"/>
</dbReference>
<reference evidence="9" key="1">
    <citation type="submission" date="2023-03" db="EMBL/GenBank/DDBJ databases">
        <title>MT1 and MT2 Draft Genomes of Novel Species.</title>
        <authorList>
            <person name="Venkateswaran K."/>
        </authorList>
    </citation>
    <scope>NUCLEOTIDE SEQUENCE</scope>
    <source>
        <strain evidence="9">F6_3S_P_1C</strain>
    </source>
</reference>
<evidence type="ECO:0000256" key="1">
    <source>
        <dbReference type="ARBA" id="ARBA00004651"/>
    </source>
</evidence>
<feature type="transmembrane region" description="Helical" evidence="7">
    <location>
        <begin position="77"/>
        <end position="101"/>
    </location>
</feature>
<organism evidence="9 10">
    <name type="scientific">Paenibacillus vandeheii</name>
    <dbReference type="NCBI Taxonomy" id="3035917"/>
    <lineage>
        <taxon>Bacteria</taxon>
        <taxon>Bacillati</taxon>
        <taxon>Bacillota</taxon>
        <taxon>Bacilli</taxon>
        <taxon>Bacillales</taxon>
        <taxon>Paenibacillaceae</taxon>
        <taxon>Paenibacillus</taxon>
    </lineage>
</organism>
<feature type="transmembrane region" description="Helical" evidence="7">
    <location>
        <begin position="16"/>
        <end position="38"/>
    </location>
</feature>
<keyword evidence="10" id="KW-1185">Reference proteome</keyword>
<gene>
    <name evidence="9" type="ORF">P5G61_01010</name>
</gene>
<feature type="transmembrane region" description="Helical" evidence="7">
    <location>
        <begin position="188"/>
        <end position="213"/>
    </location>
</feature>
<comment type="caution">
    <text evidence="9">The sequence shown here is derived from an EMBL/GenBank/DDBJ whole genome shotgun (WGS) entry which is preliminary data.</text>
</comment>
<dbReference type="PROSITE" id="PS50928">
    <property type="entry name" value="ABC_TM1"/>
    <property type="match status" value="1"/>
</dbReference>
<dbReference type="InterPro" id="IPR000515">
    <property type="entry name" value="MetI-like"/>
</dbReference>
<evidence type="ECO:0000256" key="2">
    <source>
        <dbReference type="ARBA" id="ARBA00022448"/>
    </source>
</evidence>
<evidence type="ECO:0000256" key="4">
    <source>
        <dbReference type="ARBA" id="ARBA00022692"/>
    </source>
</evidence>